<sequence>MKTAADEGRPKAPFYFRFPHWIILAVLSFVLLGPYPLYAGILVISVLVVCTSVLRKQCFARITEDFTPEYNEVCHEDKVEHFKSLAGVESSDEGLKKMGKFRLLDLGCGAGANLMYYPDNAVVIAVDYNPSMETFFRARLKRLEMEPQLERFLVTSALDLKDIESGSVDVVSTCMLLNYLEDYDLFFAEVLRVLAPGGKYYFWEHVLDPNPRSLLRASQWFLEPIVTRCADGAHLIKETAIEFESRRHLFQDLSLRHFYIYPHAHMSAATKFFVWFLQSANICGVALKNMR</sequence>
<keyword evidence="1" id="KW-1133">Transmembrane helix</keyword>
<dbReference type="CDD" id="cd02440">
    <property type="entry name" value="AdoMet_MTases"/>
    <property type="match status" value="1"/>
</dbReference>
<organism evidence="3">
    <name type="scientific">Notodromas monacha</name>
    <dbReference type="NCBI Taxonomy" id="399045"/>
    <lineage>
        <taxon>Eukaryota</taxon>
        <taxon>Metazoa</taxon>
        <taxon>Ecdysozoa</taxon>
        <taxon>Arthropoda</taxon>
        <taxon>Crustacea</taxon>
        <taxon>Oligostraca</taxon>
        <taxon>Ostracoda</taxon>
        <taxon>Podocopa</taxon>
        <taxon>Podocopida</taxon>
        <taxon>Cypridocopina</taxon>
        <taxon>Cypridoidea</taxon>
        <taxon>Cyprididae</taxon>
        <taxon>Notodromas</taxon>
    </lineage>
</organism>
<evidence type="ECO:0000256" key="1">
    <source>
        <dbReference type="SAM" id="Phobius"/>
    </source>
</evidence>
<protein>
    <recommendedName>
        <fullName evidence="2">Methyltransferase type 11 domain-containing protein</fullName>
    </recommendedName>
</protein>
<accession>A0A7R9C030</accession>
<evidence type="ECO:0000313" key="4">
    <source>
        <dbReference type="Proteomes" id="UP000678499"/>
    </source>
</evidence>
<dbReference type="SUPFAM" id="SSF53335">
    <property type="entry name" value="S-adenosyl-L-methionine-dependent methyltransferases"/>
    <property type="match status" value="1"/>
</dbReference>
<dbReference type="EMBL" id="OA891857">
    <property type="protein sequence ID" value="CAD7284798.1"/>
    <property type="molecule type" value="Genomic_DNA"/>
</dbReference>
<dbReference type="GO" id="GO:0008757">
    <property type="term" value="F:S-adenosylmethionine-dependent methyltransferase activity"/>
    <property type="evidence" value="ECO:0007669"/>
    <property type="project" value="InterPro"/>
</dbReference>
<feature type="transmembrane region" description="Helical" evidence="1">
    <location>
        <begin position="37"/>
        <end position="54"/>
    </location>
</feature>
<dbReference type="OrthoDB" id="416496at2759"/>
<gene>
    <name evidence="3" type="ORF">NMOB1V02_LOCUS12402</name>
</gene>
<feature type="domain" description="Methyltransferase type 11" evidence="2">
    <location>
        <begin position="104"/>
        <end position="202"/>
    </location>
</feature>
<dbReference type="EMBL" id="CAJPEX010009820">
    <property type="protein sequence ID" value="CAG0924950.1"/>
    <property type="molecule type" value="Genomic_DNA"/>
</dbReference>
<dbReference type="AlphaFoldDB" id="A0A7R9C030"/>
<dbReference type="InterPro" id="IPR029063">
    <property type="entry name" value="SAM-dependent_MTases_sf"/>
</dbReference>
<reference evidence="3" key="1">
    <citation type="submission" date="2020-11" db="EMBL/GenBank/DDBJ databases">
        <authorList>
            <person name="Tran Van P."/>
        </authorList>
    </citation>
    <scope>NUCLEOTIDE SEQUENCE</scope>
</reference>
<keyword evidence="1" id="KW-0812">Transmembrane</keyword>
<dbReference type="Pfam" id="PF08241">
    <property type="entry name" value="Methyltransf_11"/>
    <property type="match status" value="1"/>
</dbReference>
<dbReference type="Proteomes" id="UP000678499">
    <property type="component" value="Unassembled WGS sequence"/>
</dbReference>
<name>A0A7R9C030_9CRUS</name>
<dbReference type="InterPro" id="IPR013216">
    <property type="entry name" value="Methyltransf_11"/>
</dbReference>
<evidence type="ECO:0000259" key="2">
    <source>
        <dbReference type="Pfam" id="PF08241"/>
    </source>
</evidence>
<keyword evidence="4" id="KW-1185">Reference proteome</keyword>
<dbReference type="PANTHER" id="PTHR45036:SF1">
    <property type="entry name" value="METHYLTRANSFERASE LIKE 7A"/>
    <property type="match status" value="1"/>
</dbReference>
<dbReference type="InterPro" id="IPR052356">
    <property type="entry name" value="Thiol_S-MT"/>
</dbReference>
<dbReference type="PANTHER" id="PTHR45036">
    <property type="entry name" value="METHYLTRANSFERASE LIKE 7B"/>
    <property type="match status" value="1"/>
</dbReference>
<proteinExistence type="predicted"/>
<evidence type="ECO:0000313" key="3">
    <source>
        <dbReference type="EMBL" id="CAD7284798.1"/>
    </source>
</evidence>
<keyword evidence="1" id="KW-0472">Membrane</keyword>
<dbReference type="Gene3D" id="3.40.50.150">
    <property type="entry name" value="Vaccinia Virus protein VP39"/>
    <property type="match status" value="1"/>
</dbReference>
<feature type="transmembrane region" description="Helical" evidence="1">
    <location>
        <begin position="12"/>
        <end position="31"/>
    </location>
</feature>